<proteinExistence type="predicted"/>
<sequence length="116" mass="13440">MACLKQLSMSEQYDDYSNKKQKLNDGEVIGIKKQWKINLEFGSASNINAMKLEGRMRQLFNGSELVCYRRSSIDNESDWSGGGKSEDENFRQNKVFLDFSNNLDNQLVLRFTKIKD</sequence>
<dbReference type="EMBL" id="BAABME010002138">
    <property type="protein sequence ID" value="GAA0153229.1"/>
    <property type="molecule type" value="Genomic_DNA"/>
</dbReference>
<protein>
    <submittedName>
        <fullName evidence="1">Uncharacterized protein</fullName>
    </submittedName>
</protein>
<gene>
    <name evidence="1" type="ORF">LIER_11520</name>
</gene>
<name>A0AAV3PND6_LITER</name>
<keyword evidence="2" id="KW-1185">Reference proteome</keyword>
<organism evidence="1 2">
    <name type="scientific">Lithospermum erythrorhizon</name>
    <name type="common">Purple gromwell</name>
    <name type="synonym">Lithospermum officinale var. erythrorhizon</name>
    <dbReference type="NCBI Taxonomy" id="34254"/>
    <lineage>
        <taxon>Eukaryota</taxon>
        <taxon>Viridiplantae</taxon>
        <taxon>Streptophyta</taxon>
        <taxon>Embryophyta</taxon>
        <taxon>Tracheophyta</taxon>
        <taxon>Spermatophyta</taxon>
        <taxon>Magnoliopsida</taxon>
        <taxon>eudicotyledons</taxon>
        <taxon>Gunneridae</taxon>
        <taxon>Pentapetalae</taxon>
        <taxon>asterids</taxon>
        <taxon>lamiids</taxon>
        <taxon>Boraginales</taxon>
        <taxon>Boraginaceae</taxon>
        <taxon>Boraginoideae</taxon>
        <taxon>Lithospermeae</taxon>
        <taxon>Lithospermum</taxon>
    </lineage>
</organism>
<accession>A0AAV3PND6</accession>
<dbReference type="AlphaFoldDB" id="A0AAV3PND6"/>
<evidence type="ECO:0000313" key="1">
    <source>
        <dbReference type="EMBL" id="GAA0153229.1"/>
    </source>
</evidence>
<comment type="caution">
    <text evidence="1">The sequence shown here is derived from an EMBL/GenBank/DDBJ whole genome shotgun (WGS) entry which is preliminary data.</text>
</comment>
<reference evidence="1 2" key="1">
    <citation type="submission" date="2024-01" db="EMBL/GenBank/DDBJ databases">
        <title>The complete chloroplast genome sequence of Lithospermum erythrorhizon: insights into the phylogenetic relationship among Boraginaceae species and the maternal lineages of purple gromwells.</title>
        <authorList>
            <person name="Okada T."/>
            <person name="Watanabe K."/>
        </authorList>
    </citation>
    <scope>NUCLEOTIDE SEQUENCE [LARGE SCALE GENOMIC DNA]</scope>
</reference>
<dbReference type="Proteomes" id="UP001454036">
    <property type="component" value="Unassembled WGS sequence"/>
</dbReference>
<evidence type="ECO:0000313" key="2">
    <source>
        <dbReference type="Proteomes" id="UP001454036"/>
    </source>
</evidence>